<feature type="signal peptide" evidence="1">
    <location>
        <begin position="1"/>
        <end position="33"/>
    </location>
</feature>
<organism evidence="3 4">
    <name type="scientific">Kineococcus glutinatus</name>
    <dbReference type="NCBI Taxonomy" id="1070872"/>
    <lineage>
        <taxon>Bacteria</taxon>
        <taxon>Bacillati</taxon>
        <taxon>Actinomycetota</taxon>
        <taxon>Actinomycetes</taxon>
        <taxon>Kineosporiales</taxon>
        <taxon>Kineosporiaceae</taxon>
        <taxon>Kineococcus</taxon>
    </lineage>
</organism>
<protein>
    <recommendedName>
        <fullName evidence="2">Sporulation stage II protein D amidase enhancer LytB N-terminal domain-containing protein</fullName>
    </recommendedName>
</protein>
<evidence type="ECO:0000313" key="3">
    <source>
        <dbReference type="EMBL" id="GAA4986097.1"/>
    </source>
</evidence>
<proteinExistence type="predicted"/>
<evidence type="ECO:0000259" key="2">
    <source>
        <dbReference type="Pfam" id="PF08486"/>
    </source>
</evidence>
<dbReference type="InterPro" id="IPR013693">
    <property type="entry name" value="SpoIID/LytB_N"/>
</dbReference>
<dbReference type="NCBIfam" id="TIGR02669">
    <property type="entry name" value="SpoIID_LytB"/>
    <property type="match status" value="1"/>
</dbReference>
<evidence type="ECO:0000256" key="1">
    <source>
        <dbReference type="SAM" id="SignalP"/>
    </source>
</evidence>
<comment type="caution">
    <text evidence="3">The sequence shown here is derived from an EMBL/GenBank/DDBJ whole genome shotgun (WGS) entry which is preliminary data.</text>
</comment>
<dbReference type="Proteomes" id="UP001501195">
    <property type="component" value="Unassembled WGS sequence"/>
</dbReference>
<dbReference type="InterPro" id="IPR013207">
    <property type="entry name" value="LGFP"/>
</dbReference>
<dbReference type="EMBL" id="BAABIL010000410">
    <property type="protein sequence ID" value="GAA4986097.1"/>
    <property type="molecule type" value="Genomic_DNA"/>
</dbReference>
<dbReference type="Pfam" id="PF08310">
    <property type="entry name" value="LGFP"/>
    <property type="match status" value="4"/>
</dbReference>
<gene>
    <name evidence="3" type="ORF">GCM10023225_25720</name>
</gene>
<reference evidence="4" key="1">
    <citation type="journal article" date="2019" name="Int. J. Syst. Evol. Microbiol.">
        <title>The Global Catalogue of Microorganisms (GCM) 10K type strain sequencing project: providing services to taxonomists for standard genome sequencing and annotation.</title>
        <authorList>
            <consortium name="The Broad Institute Genomics Platform"/>
            <consortium name="The Broad Institute Genome Sequencing Center for Infectious Disease"/>
            <person name="Wu L."/>
            <person name="Ma J."/>
        </authorList>
    </citation>
    <scope>NUCLEOTIDE SEQUENCE [LARGE SCALE GENOMIC DNA]</scope>
    <source>
        <strain evidence="4">JCM 18126</strain>
    </source>
</reference>
<accession>A0ABP9I3L3</accession>
<evidence type="ECO:0000313" key="4">
    <source>
        <dbReference type="Proteomes" id="UP001501195"/>
    </source>
</evidence>
<feature type="domain" description="Sporulation stage II protein D amidase enhancer LytB N-terminal" evidence="2">
    <location>
        <begin position="192"/>
        <end position="287"/>
    </location>
</feature>
<dbReference type="RefSeq" id="WP_345713005.1">
    <property type="nucleotide sequence ID" value="NZ_BAABIL010000410.1"/>
</dbReference>
<dbReference type="InterPro" id="IPR013486">
    <property type="entry name" value="SpoIID/LytB"/>
</dbReference>
<sequence length="620" mass="65512">MILRRAAALLTAPVLATAALVAPLTLGAAPAAAAEVWPAPASGAWQVTGRGWGHGAGMSQWGAQSRALAGQDYRRILADYYPGTVVATRPNRPLRVQLTRFSGSEVFVETPSSAALTISTSARTVAPGQRLRLTSENGALVGTAFAGGTELWRETWTSAPVLATPDGVWLTRADGSGNRYRGVLRVPVASPVTPVNDTWLEDYLLGVVPRESPAWFAQQALRAQAVAARSYAYATLSPGETADICDTDRCQVYAGSASRDAAGTVTALESPSTTEAVRATDLEIREYAGQPAFTQFSSSNGGWSVQGSRPYLRAAEDFWSSPEGRAPQDTVASWTASLPVTTVARSCPGTGGQVLGLVVDGRDGRGAWGGRITSVRVRCTTGEATVTGSATRFGLRSNWWVLLPGGTAEITARWRELGGDTGVLGRPTTPHHALPQVEGTYQVFQRGSVYWSPASGAHAVRGAIRDKWGSLGWEGSVLRFPTTDEFALRRGGAGQHFLGGSVYWSPVTGAHLVRGAVRDAWAGLGWETGFLGYPVTDEVALPGGAFTHFQGGSVYWSPATGAHEVHGAIRDAWARQGWEAGRLGYPTSDEHAVPGGGRRSDFQGGWITWTPTGGAVVTLR</sequence>
<feature type="chain" id="PRO_5047241418" description="Sporulation stage II protein D amidase enhancer LytB N-terminal domain-containing protein" evidence="1">
    <location>
        <begin position="34"/>
        <end position="620"/>
    </location>
</feature>
<dbReference type="Pfam" id="PF08486">
    <property type="entry name" value="SpoIID"/>
    <property type="match status" value="1"/>
</dbReference>
<name>A0ABP9I3L3_9ACTN</name>
<keyword evidence="1" id="KW-0732">Signal</keyword>
<keyword evidence="4" id="KW-1185">Reference proteome</keyword>